<dbReference type="SUPFAM" id="SSF47090">
    <property type="entry name" value="PGBD-like"/>
    <property type="match status" value="1"/>
</dbReference>
<proteinExistence type="inferred from homology"/>
<evidence type="ECO:0000256" key="3">
    <source>
        <dbReference type="ARBA" id="ARBA00022679"/>
    </source>
</evidence>
<organism evidence="9 10">
    <name type="scientific">Candidatus Thiodiazotropha taylori</name>
    <dbReference type="NCBI Taxonomy" id="2792791"/>
    <lineage>
        <taxon>Bacteria</taxon>
        <taxon>Pseudomonadati</taxon>
        <taxon>Pseudomonadota</taxon>
        <taxon>Gammaproteobacteria</taxon>
        <taxon>Chromatiales</taxon>
        <taxon>Sedimenticolaceae</taxon>
        <taxon>Candidatus Thiodiazotropha</taxon>
    </lineage>
</organism>
<dbReference type="InterPro" id="IPR052905">
    <property type="entry name" value="LD-transpeptidase_YkuD-like"/>
</dbReference>
<dbReference type="CDD" id="cd16913">
    <property type="entry name" value="YkuD_like"/>
    <property type="match status" value="1"/>
</dbReference>
<evidence type="ECO:0000313" key="10">
    <source>
        <dbReference type="Proteomes" id="UP000770889"/>
    </source>
</evidence>
<dbReference type="InterPro" id="IPR005490">
    <property type="entry name" value="LD_TPept_cat_dom"/>
</dbReference>
<comment type="caution">
    <text evidence="9">The sequence shown here is derived from an EMBL/GenBank/DDBJ whole genome shotgun (WGS) entry which is preliminary data.</text>
</comment>
<dbReference type="GO" id="GO:0004180">
    <property type="term" value="F:carboxypeptidase activity"/>
    <property type="evidence" value="ECO:0007669"/>
    <property type="project" value="UniProtKB-ARBA"/>
</dbReference>
<keyword evidence="5 7" id="KW-0573">Peptidoglycan synthesis</keyword>
<dbReference type="Gene3D" id="1.10.101.10">
    <property type="entry name" value="PGBD-like superfamily/PGBD"/>
    <property type="match status" value="1"/>
</dbReference>
<dbReference type="InterPro" id="IPR045380">
    <property type="entry name" value="LD_TPept_scaffold_dom"/>
</dbReference>
<dbReference type="GO" id="GO:0016740">
    <property type="term" value="F:transferase activity"/>
    <property type="evidence" value="ECO:0007669"/>
    <property type="project" value="UniProtKB-KW"/>
</dbReference>
<evidence type="ECO:0000259" key="8">
    <source>
        <dbReference type="PROSITE" id="PS52029"/>
    </source>
</evidence>
<evidence type="ECO:0000256" key="6">
    <source>
        <dbReference type="ARBA" id="ARBA00023316"/>
    </source>
</evidence>
<dbReference type="InterPro" id="IPR036366">
    <property type="entry name" value="PGBDSf"/>
</dbReference>
<keyword evidence="3" id="KW-0808">Transferase</keyword>
<dbReference type="EMBL" id="JAHHGM010000002">
    <property type="protein sequence ID" value="MBT2988034.1"/>
    <property type="molecule type" value="Genomic_DNA"/>
</dbReference>
<dbReference type="InterPro" id="IPR036365">
    <property type="entry name" value="PGBD-like_sf"/>
</dbReference>
<sequence>MVRGKQHYWFGILLCFCFTRGDAAAVVEIDPATQPLAVPIESALEEGLAIDWPQIERLYDSQQQRYIWHREGRLLERGRALLRWLASADQEGLDAGDYHLDHLLGLIYNPSQAVIVNRELLLSDGYLRLARDLRLGRHDPQSIDPLWMLPRENFDPVAALAEALAKDRLQQLLDSLRPDHSAYLQLKRALARYRAIQSAGGWVALQTEQTLRPGDSDPSVALLRERLAGESHQVQGVVSDPDHYDEALSGAVKTFQQRHGLTADGIVGPATLRSLNDPIERRIAQIRANLERWRWLPHALESRHLMVNTAGFEISLVNQGQVVFHKRTVNGRQGRQTPSFSSRVTHLVTNPLWTVPRTIAVKDMLPQLQQDSAYLTTKQIRVYARLDGEWGEIDPLDIAWENYHENNFPFVLKQDPGGRNSLGRIKFHMPNPHQIYLHDTPARALFERPNRAYSSGCVRVEAAEQLAGLLIEYGERPQPGWLHQALHSGETLIEPLAKPMPVYLTYFTSWVDSAGAIHFRPDIYQRDTALMLAMGEGVERMTARHLVRAAEPSL</sequence>
<name>A0A944M6D7_9GAMM</name>
<dbReference type="InterPro" id="IPR038063">
    <property type="entry name" value="Transpep_catalytic_dom"/>
</dbReference>
<dbReference type="PROSITE" id="PS52029">
    <property type="entry name" value="LD_TPASE"/>
    <property type="match status" value="1"/>
</dbReference>
<evidence type="ECO:0000256" key="7">
    <source>
        <dbReference type="PROSITE-ProRule" id="PRU01373"/>
    </source>
</evidence>
<feature type="active site" description="Nucleophile" evidence="7">
    <location>
        <position position="457"/>
    </location>
</feature>
<dbReference type="InterPro" id="IPR002477">
    <property type="entry name" value="Peptidoglycan-bd-like"/>
</dbReference>
<protein>
    <submittedName>
        <fullName evidence="9">L,D-transpeptidase family protein</fullName>
    </submittedName>
</protein>
<keyword evidence="6 7" id="KW-0961">Cell wall biogenesis/degradation</keyword>
<dbReference type="Proteomes" id="UP000770889">
    <property type="component" value="Unassembled WGS sequence"/>
</dbReference>
<accession>A0A944M6D7</accession>
<dbReference type="Pfam" id="PF20142">
    <property type="entry name" value="Scaffold"/>
    <property type="match status" value="1"/>
</dbReference>
<dbReference type="Pfam" id="PF01471">
    <property type="entry name" value="PG_binding_1"/>
    <property type="match status" value="1"/>
</dbReference>
<evidence type="ECO:0000313" key="9">
    <source>
        <dbReference type="EMBL" id="MBT2988034.1"/>
    </source>
</evidence>
<dbReference type="Pfam" id="PF03734">
    <property type="entry name" value="YkuD"/>
    <property type="match status" value="1"/>
</dbReference>
<keyword evidence="4 7" id="KW-0133">Cell shape</keyword>
<comment type="similarity">
    <text evidence="2">Belongs to the YkuD family.</text>
</comment>
<dbReference type="GO" id="GO:0071555">
    <property type="term" value="P:cell wall organization"/>
    <property type="evidence" value="ECO:0007669"/>
    <property type="project" value="UniProtKB-UniRule"/>
</dbReference>
<dbReference type="GO" id="GO:0009252">
    <property type="term" value="P:peptidoglycan biosynthetic process"/>
    <property type="evidence" value="ECO:0007669"/>
    <property type="project" value="UniProtKB-KW"/>
</dbReference>
<feature type="domain" description="L,D-TPase catalytic" evidence="8">
    <location>
        <begin position="303"/>
        <end position="480"/>
    </location>
</feature>
<evidence type="ECO:0000256" key="2">
    <source>
        <dbReference type="ARBA" id="ARBA00005992"/>
    </source>
</evidence>
<gene>
    <name evidence="9" type="ORF">KME65_03635</name>
</gene>
<evidence type="ECO:0000256" key="5">
    <source>
        <dbReference type="ARBA" id="ARBA00022984"/>
    </source>
</evidence>
<dbReference type="SUPFAM" id="SSF141523">
    <property type="entry name" value="L,D-transpeptidase catalytic domain-like"/>
    <property type="match status" value="1"/>
</dbReference>
<evidence type="ECO:0000256" key="4">
    <source>
        <dbReference type="ARBA" id="ARBA00022960"/>
    </source>
</evidence>
<dbReference type="GO" id="GO:0008360">
    <property type="term" value="P:regulation of cell shape"/>
    <property type="evidence" value="ECO:0007669"/>
    <property type="project" value="UniProtKB-UniRule"/>
</dbReference>
<evidence type="ECO:0000256" key="1">
    <source>
        <dbReference type="ARBA" id="ARBA00004752"/>
    </source>
</evidence>
<feature type="active site" description="Proton donor/acceptor" evidence="7">
    <location>
        <position position="438"/>
    </location>
</feature>
<comment type="pathway">
    <text evidence="1 7">Cell wall biogenesis; peptidoglycan biosynthesis.</text>
</comment>
<dbReference type="PANTHER" id="PTHR41533:SF2">
    <property type="entry name" value="BLR7131 PROTEIN"/>
    <property type="match status" value="1"/>
</dbReference>
<dbReference type="Gene3D" id="2.40.440.10">
    <property type="entry name" value="L,D-transpeptidase catalytic domain-like"/>
    <property type="match status" value="1"/>
</dbReference>
<dbReference type="AlphaFoldDB" id="A0A944M6D7"/>
<dbReference type="PANTHER" id="PTHR41533">
    <property type="entry name" value="L,D-TRANSPEPTIDASE HI_1667-RELATED"/>
    <property type="match status" value="1"/>
</dbReference>
<reference evidence="9 10" key="1">
    <citation type="submission" date="2021-05" db="EMBL/GenBank/DDBJ databases">
        <title>Genetic and Functional Diversity in Clade A Lucinid endosymbionts from the Bahamas.</title>
        <authorList>
            <person name="Giani N.M."/>
            <person name="Engel A.S."/>
            <person name="Campbell B.J."/>
        </authorList>
    </citation>
    <scope>NUCLEOTIDE SEQUENCE [LARGE SCALE GENOMIC DNA]</scope>
    <source>
        <strain evidence="9">LUC16012Gg_MoonRockCtena</strain>
    </source>
</reference>